<gene>
    <name evidence="7" type="ORF">QOZ94_002917</name>
</gene>
<reference evidence="7 8" key="1">
    <citation type="submission" date="2023-07" db="EMBL/GenBank/DDBJ databases">
        <title>Genomic Encyclopedia of Type Strains, Phase IV (KMG-IV): sequencing the most valuable type-strain genomes for metagenomic binning, comparative biology and taxonomic classification.</title>
        <authorList>
            <person name="Goeker M."/>
        </authorList>
    </citation>
    <scope>NUCLEOTIDE SEQUENCE [LARGE SCALE GENOMIC DNA]</scope>
    <source>
        <strain evidence="7 8">DSM 3770</strain>
    </source>
</reference>
<organism evidence="7 8">
    <name type="scientific">Xanthobacter agilis</name>
    <dbReference type="NCBI Taxonomy" id="47492"/>
    <lineage>
        <taxon>Bacteria</taxon>
        <taxon>Pseudomonadati</taxon>
        <taxon>Pseudomonadota</taxon>
        <taxon>Alphaproteobacteria</taxon>
        <taxon>Hyphomicrobiales</taxon>
        <taxon>Xanthobacteraceae</taxon>
        <taxon>Xanthobacter</taxon>
    </lineage>
</organism>
<protein>
    <submittedName>
        <fullName evidence="7">3-phenylpropionate/trans-cinnamate dioxygenase ferredoxin reductase subunit</fullName>
        <ecNumber evidence="7">1.18.1.3</ecNumber>
    </submittedName>
</protein>
<dbReference type="Pfam" id="PF14759">
    <property type="entry name" value="Reductase_C"/>
    <property type="match status" value="1"/>
</dbReference>
<dbReference type="PRINTS" id="PR00411">
    <property type="entry name" value="PNDRDTASEI"/>
</dbReference>
<keyword evidence="2" id="KW-0285">Flavoprotein</keyword>
<proteinExistence type="predicted"/>
<evidence type="ECO:0000256" key="4">
    <source>
        <dbReference type="ARBA" id="ARBA00023002"/>
    </source>
</evidence>
<dbReference type="Proteomes" id="UP001241747">
    <property type="component" value="Unassembled WGS sequence"/>
</dbReference>
<dbReference type="GO" id="GO:0008860">
    <property type="term" value="F:ferredoxin-NAD+ reductase activity"/>
    <property type="evidence" value="ECO:0007669"/>
    <property type="project" value="UniProtKB-EC"/>
</dbReference>
<dbReference type="Gene3D" id="3.30.390.30">
    <property type="match status" value="1"/>
</dbReference>
<evidence type="ECO:0000256" key="2">
    <source>
        <dbReference type="ARBA" id="ARBA00022630"/>
    </source>
</evidence>
<feature type="domain" description="FAD/NAD(P)-binding" evidence="5">
    <location>
        <begin position="5"/>
        <end position="301"/>
    </location>
</feature>
<dbReference type="InterPro" id="IPR028202">
    <property type="entry name" value="Reductase_C"/>
</dbReference>
<evidence type="ECO:0000313" key="8">
    <source>
        <dbReference type="Proteomes" id="UP001241747"/>
    </source>
</evidence>
<comment type="caution">
    <text evidence="7">The sequence shown here is derived from an EMBL/GenBank/DDBJ whole genome shotgun (WGS) entry which is preliminary data.</text>
</comment>
<accession>A0ABU0LG86</accession>
<evidence type="ECO:0000259" key="6">
    <source>
        <dbReference type="Pfam" id="PF14759"/>
    </source>
</evidence>
<evidence type="ECO:0000259" key="5">
    <source>
        <dbReference type="Pfam" id="PF07992"/>
    </source>
</evidence>
<dbReference type="PRINTS" id="PR00368">
    <property type="entry name" value="FADPNR"/>
</dbReference>
<dbReference type="RefSeq" id="WP_237343804.1">
    <property type="nucleotide sequence ID" value="NZ_JABWGX010000001.1"/>
</dbReference>
<dbReference type="Gene3D" id="3.50.50.60">
    <property type="entry name" value="FAD/NAD(P)-binding domain"/>
    <property type="match status" value="2"/>
</dbReference>
<dbReference type="InterPro" id="IPR050446">
    <property type="entry name" value="FAD-oxidoreductase/Apoptosis"/>
</dbReference>
<dbReference type="InterPro" id="IPR016156">
    <property type="entry name" value="FAD/NAD-linked_Rdtase_dimer_sf"/>
</dbReference>
<dbReference type="PANTHER" id="PTHR43557:SF2">
    <property type="entry name" value="RIESKE DOMAIN-CONTAINING PROTEIN-RELATED"/>
    <property type="match status" value="1"/>
</dbReference>
<dbReference type="SUPFAM" id="SSF51905">
    <property type="entry name" value="FAD/NAD(P)-binding domain"/>
    <property type="match status" value="2"/>
</dbReference>
<comment type="cofactor">
    <cofactor evidence="1">
        <name>FAD</name>
        <dbReference type="ChEBI" id="CHEBI:57692"/>
    </cofactor>
</comment>
<dbReference type="GO" id="GO:0051213">
    <property type="term" value="F:dioxygenase activity"/>
    <property type="evidence" value="ECO:0007669"/>
    <property type="project" value="UniProtKB-KW"/>
</dbReference>
<dbReference type="SUPFAM" id="SSF55424">
    <property type="entry name" value="FAD/NAD-linked reductases, dimerisation (C-terminal) domain"/>
    <property type="match status" value="1"/>
</dbReference>
<evidence type="ECO:0000256" key="1">
    <source>
        <dbReference type="ARBA" id="ARBA00001974"/>
    </source>
</evidence>
<name>A0ABU0LG86_XANAG</name>
<dbReference type="InterPro" id="IPR036188">
    <property type="entry name" value="FAD/NAD-bd_sf"/>
</dbReference>
<dbReference type="InterPro" id="IPR023753">
    <property type="entry name" value="FAD/NAD-binding_dom"/>
</dbReference>
<keyword evidence="4 7" id="KW-0560">Oxidoreductase</keyword>
<dbReference type="PANTHER" id="PTHR43557">
    <property type="entry name" value="APOPTOSIS-INDUCING FACTOR 1"/>
    <property type="match status" value="1"/>
</dbReference>
<dbReference type="Pfam" id="PF07992">
    <property type="entry name" value="Pyr_redox_2"/>
    <property type="match status" value="1"/>
</dbReference>
<keyword evidence="7" id="KW-0223">Dioxygenase</keyword>
<feature type="domain" description="Reductase C-terminal" evidence="6">
    <location>
        <begin position="320"/>
        <end position="386"/>
    </location>
</feature>
<evidence type="ECO:0000256" key="3">
    <source>
        <dbReference type="ARBA" id="ARBA00022827"/>
    </source>
</evidence>
<dbReference type="EC" id="1.18.1.3" evidence="7"/>
<dbReference type="EMBL" id="JAUSVY010000006">
    <property type="protein sequence ID" value="MDQ0506113.1"/>
    <property type="molecule type" value="Genomic_DNA"/>
</dbReference>
<keyword evidence="3" id="KW-0274">FAD</keyword>
<sequence length="394" mass="41565">MSAPLVIVGAGQAAAQAIASLRTEGFSGDIVLLGDEPYLPYQRPPLSKAYLGDELSEDRLELKAPKFYTDSAVALRLGTRVARLDLAGKAVELEDGTRQPYATLLLATGTRARDLPVPGATLSGVHSIRSIDDVKRFRAETRPGARLVIIGGGYIGLEVAAKANKLGLDVTLVEGQPRLLARVACATISAFARDLQEGHGVSILTGMGVARLTGSDRVTGVELTDGRHLPADIVLSAVGALPNAELAAEAGLALDNGIKVDAQARASAPDVYAIGDVASFPSTLYGRRVRLESVQNAIDQAKAAAKAITGSAVTYDPVPWFWSDQYDVKLQIAGLLDGFTRTECEGDVAAGRFCVRYFDRDRLIAVCSINDPKSHMLARRALAAPAPQATPSPV</sequence>
<evidence type="ECO:0000313" key="7">
    <source>
        <dbReference type="EMBL" id="MDQ0506113.1"/>
    </source>
</evidence>
<keyword evidence="8" id="KW-1185">Reference proteome</keyword>